<feature type="domain" description="Peptidase S1" evidence="12">
    <location>
        <begin position="121"/>
        <end position="378"/>
    </location>
</feature>
<evidence type="ECO:0000259" key="13">
    <source>
        <dbReference type="PROSITE" id="PS51888"/>
    </source>
</evidence>
<keyword evidence="4 11" id="KW-0732">Signal</keyword>
<dbReference type="AlphaFoldDB" id="A0A8K0D2Y8"/>
<evidence type="ECO:0000313" key="15">
    <source>
        <dbReference type="Proteomes" id="UP000801492"/>
    </source>
</evidence>
<evidence type="ECO:0000256" key="5">
    <source>
        <dbReference type="ARBA" id="ARBA00022801"/>
    </source>
</evidence>
<dbReference type="PROSITE" id="PS51888">
    <property type="entry name" value="CLIP"/>
    <property type="match status" value="1"/>
</dbReference>
<evidence type="ECO:0000256" key="2">
    <source>
        <dbReference type="ARBA" id="ARBA00022525"/>
    </source>
</evidence>
<dbReference type="PROSITE" id="PS00134">
    <property type="entry name" value="TRYPSIN_HIS"/>
    <property type="match status" value="1"/>
</dbReference>
<evidence type="ECO:0000256" key="3">
    <source>
        <dbReference type="ARBA" id="ARBA00022670"/>
    </source>
</evidence>
<dbReference type="PRINTS" id="PR00722">
    <property type="entry name" value="CHYMOTRYPSIN"/>
</dbReference>
<evidence type="ECO:0000256" key="6">
    <source>
        <dbReference type="ARBA" id="ARBA00022825"/>
    </source>
</evidence>
<evidence type="ECO:0000259" key="12">
    <source>
        <dbReference type="PROSITE" id="PS50240"/>
    </source>
</evidence>
<evidence type="ECO:0000256" key="8">
    <source>
        <dbReference type="ARBA" id="ARBA00023180"/>
    </source>
</evidence>
<gene>
    <name evidence="14" type="ORF">ILUMI_10089</name>
</gene>
<evidence type="ECO:0000256" key="1">
    <source>
        <dbReference type="ARBA" id="ARBA00004613"/>
    </source>
</evidence>
<dbReference type="InterPro" id="IPR043504">
    <property type="entry name" value="Peptidase_S1_PA_chymotrypsin"/>
</dbReference>
<feature type="domain" description="Clip" evidence="13">
    <location>
        <begin position="24"/>
        <end position="77"/>
    </location>
</feature>
<dbReference type="EC" id="3.4.21.-" evidence="10"/>
<accession>A0A8K0D2Y8</accession>
<reference evidence="14" key="1">
    <citation type="submission" date="2019-08" db="EMBL/GenBank/DDBJ databases">
        <title>The genome of the North American firefly Photinus pyralis.</title>
        <authorList>
            <consortium name="Photinus pyralis genome working group"/>
            <person name="Fallon T.R."/>
            <person name="Sander Lower S.E."/>
            <person name="Weng J.-K."/>
        </authorList>
    </citation>
    <scope>NUCLEOTIDE SEQUENCE</scope>
    <source>
        <strain evidence="14">TRF0915ILg1</strain>
        <tissue evidence="14">Whole body</tissue>
    </source>
</reference>
<keyword evidence="7" id="KW-1015">Disulfide bond</keyword>
<dbReference type="GO" id="GO:0006508">
    <property type="term" value="P:proteolysis"/>
    <property type="evidence" value="ECO:0007669"/>
    <property type="project" value="UniProtKB-KW"/>
</dbReference>
<keyword evidence="15" id="KW-1185">Reference proteome</keyword>
<dbReference type="PROSITE" id="PS00135">
    <property type="entry name" value="TRYPSIN_SER"/>
    <property type="match status" value="1"/>
</dbReference>
<comment type="similarity">
    <text evidence="9 11">Belongs to the peptidase S1 family. CLIP subfamily.</text>
</comment>
<dbReference type="InterPro" id="IPR018114">
    <property type="entry name" value="TRYPSIN_HIS"/>
</dbReference>
<comment type="caution">
    <text evidence="14">The sequence shown here is derived from an EMBL/GenBank/DDBJ whole genome shotgun (WGS) entry which is preliminary data.</text>
</comment>
<name>A0A8K0D2Y8_IGNLU</name>
<dbReference type="Proteomes" id="UP000801492">
    <property type="component" value="Unassembled WGS sequence"/>
</dbReference>
<dbReference type="CDD" id="cd00190">
    <property type="entry name" value="Tryp_SPc"/>
    <property type="match status" value="1"/>
</dbReference>
<dbReference type="EMBL" id="VTPC01005390">
    <property type="protein sequence ID" value="KAF2896091.1"/>
    <property type="molecule type" value="Genomic_DNA"/>
</dbReference>
<dbReference type="Gene3D" id="3.30.1640.30">
    <property type="match status" value="1"/>
</dbReference>
<evidence type="ECO:0000256" key="4">
    <source>
        <dbReference type="ARBA" id="ARBA00022729"/>
    </source>
</evidence>
<dbReference type="SUPFAM" id="SSF50494">
    <property type="entry name" value="Trypsin-like serine proteases"/>
    <property type="match status" value="1"/>
</dbReference>
<dbReference type="InterPro" id="IPR001254">
    <property type="entry name" value="Trypsin_dom"/>
</dbReference>
<proteinExistence type="inferred from homology"/>
<dbReference type="Pfam" id="PF12032">
    <property type="entry name" value="CLIP"/>
    <property type="match status" value="1"/>
</dbReference>
<evidence type="ECO:0000256" key="11">
    <source>
        <dbReference type="RuleBase" id="RU366078"/>
    </source>
</evidence>
<feature type="chain" id="PRO_5035488389" description="CLIP domain-containing serine protease" evidence="11">
    <location>
        <begin position="18"/>
        <end position="384"/>
    </location>
</feature>
<dbReference type="Gene3D" id="2.40.10.10">
    <property type="entry name" value="Trypsin-like serine proteases"/>
    <property type="match status" value="2"/>
</dbReference>
<dbReference type="Pfam" id="PF00089">
    <property type="entry name" value="Trypsin"/>
    <property type="match status" value="1"/>
</dbReference>
<evidence type="ECO:0000313" key="14">
    <source>
        <dbReference type="EMBL" id="KAF2896091.1"/>
    </source>
</evidence>
<dbReference type="SMART" id="SM00020">
    <property type="entry name" value="Tryp_SPc"/>
    <property type="match status" value="1"/>
</dbReference>
<dbReference type="InterPro" id="IPR009003">
    <property type="entry name" value="Peptidase_S1_PA"/>
</dbReference>
<keyword evidence="6 10" id="KW-0720">Serine protease</keyword>
<comment type="subcellular location">
    <subcellularLocation>
        <location evidence="1 11">Secreted</location>
    </subcellularLocation>
</comment>
<dbReference type="InterPro" id="IPR001314">
    <property type="entry name" value="Peptidase_S1A"/>
</dbReference>
<evidence type="ECO:0000256" key="9">
    <source>
        <dbReference type="ARBA" id="ARBA00024195"/>
    </source>
</evidence>
<dbReference type="OrthoDB" id="6380398at2759"/>
<keyword evidence="3 10" id="KW-0645">Protease</keyword>
<keyword evidence="8" id="KW-0325">Glycoprotein</keyword>
<dbReference type="FunFam" id="2.40.10.10:FF:000054">
    <property type="entry name" value="Complement C1r subcomponent"/>
    <property type="match status" value="1"/>
</dbReference>
<protein>
    <recommendedName>
        <fullName evidence="11">CLIP domain-containing serine protease</fullName>
        <ecNumber evidence="10">3.4.21.-</ecNumber>
    </recommendedName>
</protein>
<sequence>MKLLFVFVSWFCVLVYSQYEINERCITPTGFNSTCVPLSGCDLIQPLIAAAREGNVTARKLAIAYQCGYDGEILICCGNMATNTGPQSLPIRHPIVLEDFDSPHLPDRSVCGVSPPETDKIWGGQITELDEFPWTAALEYVRKSDNAIAGVRCGGSLINNKWVVTAAHCILDIEFRIFKVRLGEWNVKTNPDCYDLDLTQPECADEVQTFGIEKEVTHEFYTKRDSSNDIGLLKLNGVTSYTKYIRPICLPPPSLPPAKLDSYLTVVGWGMTENGTTSDIKLKVDVPLVSNRICREKLPPSRPISRNHYCAGGELDKDACRGDSGGPLMRSFKNNPGDLEQWYLEGIVGSGIGCGRMGSPGIYIRVSHYTKWIIDKLAENNQKR</sequence>
<evidence type="ECO:0000256" key="10">
    <source>
        <dbReference type="RuleBase" id="RU363034"/>
    </source>
</evidence>
<evidence type="ECO:0000256" key="7">
    <source>
        <dbReference type="ARBA" id="ARBA00023157"/>
    </source>
</evidence>
<keyword evidence="2 11" id="KW-0964">Secreted</keyword>
<dbReference type="PROSITE" id="PS50240">
    <property type="entry name" value="TRYPSIN_DOM"/>
    <property type="match status" value="1"/>
</dbReference>
<organism evidence="14 15">
    <name type="scientific">Ignelater luminosus</name>
    <name type="common">Cucubano</name>
    <name type="synonym">Pyrophorus luminosus</name>
    <dbReference type="NCBI Taxonomy" id="2038154"/>
    <lineage>
        <taxon>Eukaryota</taxon>
        <taxon>Metazoa</taxon>
        <taxon>Ecdysozoa</taxon>
        <taxon>Arthropoda</taxon>
        <taxon>Hexapoda</taxon>
        <taxon>Insecta</taxon>
        <taxon>Pterygota</taxon>
        <taxon>Neoptera</taxon>
        <taxon>Endopterygota</taxon>
        <taxon>Coleoptera</taxon>
        <taxon>Polyphaga</taxon>
        <taxon>Elateriformia</taxon>
        <taxon>Elateroidea</taxon>
        <taxon>Elateridae</taxon>
        <taxon>Agrypninae</taxon>
        <taxon>Pyrophorini</taxon>
        <taxon>Ignelater</taxon>
    </lineage>
</organism>
<dbReference type="PANTHER" id="PTHR24256">
    <property type="entry name" value="TRYPTASE-RELATED"/>
    <property type="match status" value="1"/>
</dbReference>
<dbReference type="GO" id="GO:0004252">
    <property type="term" value="F:serine-type endopeptidase activity"/>
    <property type="evidence" value="ECO:0007669"/>
    <property type="project" value="UniProtKB-UniRule"/>
</dbReference>
<comment type="domain">
    <text evidence="11">The clip domain consists of 35-55 residues which are 'knitted' together usually by 3 conserved disulfide bonds forming a clip-like compact structure.</text>
</comment>
<dbReference type="InterPro" id="IPR051487">
    <property type="entry name" value="Ser/Thr_Proteases_Immune/Dev"/>
</dbReference>
<dbReference type="InterPro" id="IPR022700">
    <property type="entry name" value="CLIP"/>
</dbReference>
<feature type="signal peptide" evidence="11">
    <location>
        <begin position="1"/>
        <end position="17"/>
    </location>
</feature>
<keyword evidence="5 10" id="KW-0378">Hydrolase</keyword>
<dbReference type="InterPro" id="IPR038565">
    <property type="entry name" value="CLIP_sf"/>
</dbReference>
<dbReference type="InterPro" id="IPR033116">
    <property type="entry name" value="TRYPSIN_SER"/>
</dbReference>
<dbReference type="GO" id="GO:0005576">
    <property type="term" value="C:extracellular region"/>
    <property type="evidence" value="ECO:0007669"/>
    <property type="project" value="UniProtKB-SubCell"/>
</dbReference>
<dbReference type="FunFam" id="2.40.10.10:FF:000028">
    <property type="entry name" value="Serine protease easter"/>
    <property type="match status" value="1"/>
</dbReference>